<evidence type="ECO:0000313" key="2">
    <source>
        <dbReference type="Proteomes" id="UP000095282"/>
    </source>
</evidence>
<organism evidence="2 3">
    <name type="scientific">Caenorhabditis tropicalis</name>
    <dbReference type="NCBI Taxonomy" id="1561998"/>
    <lineage>
        <taxon>Eukaryota</taxon>
        <taxon>Metazoa</taxon>
        <taxon>Ecdysozoa</taxon>
        <taxon>Nematoda</taxon>
        <taxon>Chromadorea</taxon>
        <taxon>Rhabditida</taxon>
        <taxon>Rhabditina</taxon>
        <taxon>Rhabditomorpha</taxon>
        <taxon>Rhabditoidea</taxon>
        <taxon>Rhabditidae</taxon>
        <taxon>Peloderinae</taxon>
        <taxon>Caenorhabditis</taxon>
    </lineage>
</organism>
<dbReference type="WBParaSite" id="Csp11.Scaffold596.g5309.t1">
    <property type="protein sequence ID" value="Csp11.Scaffold596.g5309.t1"/>
    <property type="gene ID" value="Csp11.Scaffold596.g5309"/>
</dbReference>
<feature type="chain" id="PRO_5009307430" evidence="1">
    <location>
        <begin position="20"/>
        <end position="136"/>
    </location>
</feature>
<sequence length="136" mass="15305">MRAFSAVFLVVMFAVHSLSLDDKHNAHIEQNLNNFNVDEYIITANISEPDVVINKHIAQNPDDIVATLKNHVQAAAEEFAALNDVDKNKYAIKLPKATPSNSSAKGKRSIDWDATAELYKQALDFLNKYDVELRYD</sequence>
<dbReference type="eggNOG" id="ENOG502TINC">
    <property type="taxonomic scope" value="Eukaryota"/>
</dbReference>
<reference evidence="3" key="1">
    <citation type="submission" date="2016-11" db="UniProtKB">
        <authorList>
            <consortium name="WormBaseParasite"/>
        </authorList>
    </citation>
    <scope>IDENTIFICATION</scope>
</reference>
<keyword evidence="2" id="KW-1185">Reference proteome</keyword>
<accession>A0A1I7TF20</accession>
<keyword evidence="1" id="KW-0732">Signal</keyword>
<name>A0A1I7TF20_9PELO</name>
<evidence type="ECO:0000313" key="3">
    <source>
        <dbReference type="WBParaSite" id="Csp11.Scaffold596.g5309.t1"/>
    </source>
</evidence>
<dbReference type="AlphaFoldDB" id="A0A1I7TF20"/>
<evidence type="ECO:0000256" key="1">
    <source>
        <dbReference type="SAM" id="SignalP"/>
    </source>
</evidence>
<protein>
    <submittedName>
        <fullName evidence="3">RxLR-like protein</fullName>
    </submittedName>
</protein>
<dbReference type="Proteomes" id="UP000095282">
    <property type="component" value="Unplaced"/>
</dbReference>
<feature type="signal peptide" evidence="1">
    <location>
        <begin position="1"/>
        <end position="19"/>
    </location>
</feature>
<proteinExistence type="predicted"/>